<dbReference type="AlphaFoldDB" id="A0A8J2HBQ2"/>
<evidence type="ECO:0000313" key="2">
    <source>
        <dbReference type="EMBL" id="CAG5084921.1"/>
    </source>
</evidence>
<sequence length="447" mass="49897">MSKSKRKREREEREEKMWKKIKELEEALRGSMSNTQLPKQVATQSSGASKLAAESDNEKTPLSTGDKQQLDNLPPESKSTEMSPIVKPTPESGKSNDVESLKDPNTSGGVTESDKKENAPEKLDVEIIEILGEDPLAEDPQVGVLHSEIATRWSNLISNGLKKELKSDLLAKYPRASNCQLEAQTLNPEVAASMQDTAVKRDKFACEIQNIIGSAMLALGKGISLMLEEKEDGNSFENCEPGKLEGPILQDAMGKDGEFEINATDKSNGVQCSEETVSTVVSIPAENVTLADGSPSLTSKVSTTAGRLKFFVNKWREITDNKFVLNCILGYQIEFDKPVLQINEPKNLIRFWINSERLTFELPESKRLKILELVRRMRGKKECKIRDLAKFIGNLIAACPAIKYGWLYTKAFEREKYLALVENENNYEGKVQLKENLTEDFACNNDV</sequence>
<reference evidence="2" key="1">
    <citation type="submission" date="2021-04" db="EMBL/GenBank/DDBJ databases">
        <authorList>
            <person name="Chebbi M.A.C M."/>
        </authorList>
    </citation>
    <scope>NUCLEOTIDE SEQUENCE</scope>
</reference>
<dbReference type="EMBL" id="CAJNRD030001118">
    <property type="protein sequence ID" value="CAG5084921.1"/>
    <property type="molecule type" value="Genomic_DNA"/>
</dbReference>
<feature type="region of interest" description="Disordered" evidence="1">
    <location>
        <begin position="27"/>
        <end position="121"/>
    </location>
</feature>
<feature type="compositionally biased region" description="Basic and acidic residues" evidence="1">
    <location>
        <begin position="112"/>
        <end position="121"/>
    </location>
</feature>
<dbReference type="Proteomes" id="UP000786811">
    <property type="component" value="Unassembled WGS sequence"/>
</dbReference>
<feature type="compositionally biased region" description="Polar residues" evidence="1">
    <location>
        <begin position="31"/>
        <end position="48"/>
    </location>
</feature>
<feature type="compositionally biased region" description="Polar residues" evidence="1">
    <location>
        <begin position="60"/>
        <end position="71"/>
    </location>
</feature>
<keyword evidence="3" id="KW-1185">Reference proteome</keyword>
<comment type="caution">
    <text evidence="2">The sequence shown here is derived from an EMBL/GenBank/DDBJ whole genome shotgun (WGS) entry which is preliminary data.</text>
</comment>
<organism evidence="2 3">
    <name type="scientific">Cotesia congregata</name>
    <name type="common">Parasitoid wasp</name>
    <name type="synonym">Apanteles congregatus</name>
    <dbReference type="NCBI Taxonomy" id="51543"/>
    <lineage>
        <taxon>Eukaryota</taxon>
        <taxon>Metazoa</taxon>
        <taxon>Ecdysozoa</taxon>
        <taxon>Arthropoda</taxon>
        <taxon>Hexapoda</taxon>
        <taxon>Insecta</taxon>
        <taxon>Pterygota</taxon>
        <taxon>Neoptera</taxon>
        <taxon>Endopterygota</taxon>
        <taxon>Hymenoptera</taxon>
        <taxon>Apocrita</taxon>
        <taxon>Ichneumonoidea</taxon>
        <taxon>Braconidae</taxon>
        <taxon>Microgastrinae</taxon>
        <taxon>Cotesia</taxon>
    </lineage>
</organism>
<dbReference type="OrthoDB" id="7701177at2759"/>
<evidence type="ECO:0000256" key="1">
    <source>
        <dbReference type="SAM" id="MobiDB-lite"/>
    </source>
</evidence>
<protein>
    <submittedName>
        <fullName evidence="2">Uncharacterized protein</fullName>
    </submittedName>
</protein>
<gene>
    <name evidence="2" type="ORF">HICCMSTLAB_LOCUS4230</name>
</gene>
<evidence type="ECO:0000313" key="3">
    <source>
        <dbReference type="Proteomes" id="UP000786811"/>
    </source>
</evidence>
<proteinExistence type="predicted"/>
<accession>A0A8J2HBQ2</accession>
<name>A0A8J2HBQ2_COTCN</name>